<dbReference type="Proteomes" id="UP000095281">
    <property type="component" value="Unplaced"/>
</dbReference>
<dbReference type="Gene3D" id="3.40.33.10">
    <property type="entry name" value="CAP"/>
    <property type="match status" value="1"/>
</dbReference>
<dbReference type="AlphaFoldDB" id="A0A1I8C246"/>
<name>A0A1I8C246_MELHA</name>
<dbReference type="WBParaSite" id="MhA1_Contig957.frz3.gene3">
    <property type="protein sequence ID" value="MhA1_Contig957.frz3.gene3"/>
    <property type="gene ID" value="MhA1_Contig957.frz3.gene3"/>
</dbReference>
<keyword evidence="2" id="KW-1185">Reference proteome</keyword>
<proteinExistence type="predicted"/>
<dbReference type="InterPro" id="IPR035940">
    <property type="entry name" value="CAP_sf"/>
</dbReference>
<dbReference type="SUPFAM" id="SSF55797">
    <property type="entry name" value="PR-1-like"/>
    <property type="match status" value="1"/>
</dbReference>
<evidence type="ECO:0000313" key="2">
    <source>
        <dbReference type="Proteomes" id="UP000095281"/>
    </source>
</evidence>
<evidence type="ECO:0000256" key="1">
    <source>
        <dbReference type="SAM" id="SignalP"/>
    </source>
</evidence>
<keyword evidence="1" id="KW-0732">Signal</keyword>
<protein>
    <submittedName>
        <fullName evidence="3">SCP domain-containing protein</fullName>
    </submittedName>
</protein>
<accession>A0A1I8C246</accession>
<reference evidence="3" key="1">
    <citation type="submission" date="2016-11" db="UniProtKB">
        <authorList>
            <consortium name="WormBaseParasite"/>
        </authorList>
    </citation>
    <scope>IDENTIFICATION</scope>
</reference>
<feature type="chain" id="PRO_5009316402" evidence="1">
    <location>
        <begin position="21"/>
        <end position="96"/>
    </location>
</feature>
<sequence>MSLLLIISFLFFISVNEVSSFGVDERDCLTKIINGQRSTIAQGKLANLPTASDMNRLEYSKLFEGMAQSLARDCSMHHLGGGVSHFTSDKIYEKNG</sequence>
<organism evidence="2 3">
    <name type="scientific">Meloidogyne hapla</name>
    <name type="common">Root-knot nematode worm</name>
    <dbReference type="NCBI Taxonomy" id="6305"/>
    <lineage>
        <taxon>Eukaryota</taxon>
        <taxon>Metazoa</taxon>
        <taxon>Ecdysozoa</taxon>
        <taxon>Nematoda</taxon>
        <taxon>Chromadorea</taxon>
        <taxon>Rhabditida</taxon>
        <taxon>Tylenchina</taxon>
        <taxon>Tylenchomorpha</taxon>
        <taxon>Tylenchoidea</taxon>
        <taxon>Meloidogynidae</taxon>
        <taxon>Meloidogyninae</taxon>
        <taxon>Meloidogyne</taxon>
    </lineage>
</organism>
<feature type="signal peptide" evidence="1">
    <location>
        <begin position="1"/>
        <end position="20"/>
    </location>
</feature>
<evidence type="ECO:0000313" key="3">
    <source>
        <dbReference type="WBParaSite" id="MhA1_Contig957.frz3.gene3"/>
    </source>
</evidence>